<feature type="region of interest" description="Disordered" evidence="1">
    <location>
        <begin position="194"/>
        <end position="217"/>
    </location>
</feature>
<dbReference type="PANTHER" id="PTHR47481">
    <property type="match status" value="1"/>
</dbReference>
<sequence>MKGDLSINDYLDQMNASADNLALAGKPVNDDELVQIIMNSLGPTYDMIVSAVQARDTPITYDTLEALLLTAKRQMVEQVVLMPKNGPSAFVAACGHGGFHPRNFGRGAVSPTREGFPNQRGGSSRDMWQVWHPTVDCFQRMNVAYKGRIPAKRLTAMASSPTTISRQSNGTWLLDTGANAHITPKLQNIINPKEYTGNEQVGGVGPQDSEDAFPREM</sequence>
<protein>
    <recommendedName>
        <fullName evidence="4">Transposable element protein</fullName>
    </recommendedName>
</protein>
<name>A0AAD4ZLF4_PRUDU</name>
<dbReference type="PANTHER" id="PTHR47481:SF22">
    <property type="entry name" value="RETROTRANSPOSON GAG DOMAIN-CONTAINING PROTEIN"/>
    <property type="match status" value="1"/>
</dbReference>
<dbReference type="EMBL" id="JAJFAZ020000001">
    <property type="protein sequence ID" value="KAI5350093.1"/>
    <property type="molecule type" value="Genomic_DNA"/>
</dbReference>
<dbReference type="Proteomes" id="UP001054821">
    <property type="component" value="Chromosome 1"/>
</dbReference>
<evidence type="ECO:0008006" key="4">
    <source>
        <dbReference type="Google" id="ProtNLM"/>
    </source>
</evidence>
<reference evidence="2 3" key="1">
    <citation type="journal article" date="2022" name="G3 (Bethesda)">
        <title>Whole-genome sequence and methylome profiling of the almond [Prunus dulcis (Mill.) D.A. Webb] cultivar 'Nonpareil'.</title>
        <authorList>
            <person name="D'Amico-Willman K.M."/>
            <person name="Ouma W.Z."/>
            <person name="Meulia T."/>
            <person name="Sideli G.M."/>
            <person name="Gradziel T.M."/>
            <person name="Fresnedo-Ramirez J."/>
        </authorList>
    </citation>
    <scope>NUCLEOTIDE SEQUENCE [LARGE SCALE GENOMIC DNA]</scope>
    <source>
        <strain evidence="2">Clone GOH B32 T37-40</strain>
    </source>
</reference>
<organism evidence="2 3">
    <name type="scientific">Prunus dulcis</name>
    <name type="common">Almond</name>
    <name type="synonym">Amygdalus dulcis</name>
    <dbReference type="NCBI Taxonomy" id="3755"/>
    <lineage>
        <taxon>Eukaryota</taxon>
        <taxon>Viridiplantae</taxon>
        <taxon>Streptophyta</taxon>
        <taxon>Embryophyta</taxon>
        <taxon>Tracheophyta</taxon>
        <taxon>Spermatophyta</taxon>
        <taxon>Magnoliopsida</taxon>
        <taxon>eudicotyledons</taxon>
        <taxon>Gunneridae</taxon>
        <taxon>Pentapetalae</taxon>
        <taxon>rosids</taxon>
        <taxon>fabids</taxon>
        <taxon>Rosales</taxon>
        <taxon>Rosaceae</taxon>
        <taxon>Amygdaloideae</taxon>
        <taxon>Amygdaleae</taxon>
        <taxon>Prunus</taxon>
    </lineage>
</organism>
<evidence type="ECO:0000313" key="2">
    <source>
        <dbReference type="EMBL" id="KAI5350093.1"/>
    </source>
</evidence>
<gene>
    <name evidence="2" type="ORF">L3X38_002984</name>
</gene>
<evidence type="ECO:0000256" key="1">
    <source>
        <dbReference type="SAM" id="MobiDB-lite"/>
    </source>
</evidence>
<dbReference type="AlphaFoldDB" id="A0AAD4ZLF4"/>
<keyword evidence="3" id="KW-1185">Reference proteome</keyword>
<evidence type="ECO:0000313" key="3">
    <source>
        <dbReference type="Proteomes" id="UP001054821"/>
    </source>
</evidence>
<comment type="caution">
    <text evidence="2">The sequence shown here is derived from an EMBL/GenBank/DDBJ whole genome shotgun (WGS) entry which is preliminary data.</text>
</comment>
<dbReference type="Pfam" id="PF14223">
    <property type="entry name" value="Retrotran_gag_2"/>
    <property type="match status" value="1"/>
</dbReference>
<proteinExistence type="predicted"/>
<accession>A0AAD4ZLF4</accession>